<dbReference type="SUPFAM" id="SSF53335">
    <property type="entry name" value="S-adenosyl-L-methionine-dependent methyltransferases"/>
    <property type="match status" value="1"/>
</dbReference>
<comment type="similarity">
    <text evidence="3">Belongs to the class I-like SAM-binding methyltransferase superfamily. TPMT family.</text>
</comment>
<dbReference type="Proteomes" id="UP000184600">
    <property type="component" value="Unassembled WGS sequence"/>
</dbReference>
<dbReference type="Gene3D" id="3.40.50.150">
    <property type="entry name" value="Vaccinia Virus protein VP39"/>
    <property type="match status" value="1"/>
</dbReference>
<dbReference type="AlphaFoldDB" id="A0A1M7YU69"/>
<protein>
    <recommendedName>
        <fullName evidence="4">thiopurine S-methyltransferase</fullName>
        <ecNumber evidence="4">2.1.1.67</ecNumber>
    </recommendedName>
</protein>
<evidence type="ECO:0000313" key="10">
    <source>
        <dbReference type="Proteomes" id="UP000184600"/>
    </source>
</evidence>
<evidence type="ECO:0000256" key="5">
    <source>
        <dbReference type="ARBA" id="ARBA00022490"/>
    </source>
</evidence>
<evidence type="ECO:0000256" key="4">
    <source>
        <dbReference type="ARBA" id="ARBA00011905"/>
    </source>
</evidence>
<dbReference type="RefSeq" id="WP_073581815.1">
    <property type="nucleotide sequence ID" value="NZ_AP024897.1"/>
</dbReference>
<dbReference type="PANTHER" id="PTHR10259">
    <property type="entry name" value="THIOPURINE S-METHYLTRANSFERASE"/>
    <property type="match status" value="1"/>
</dbReference>
<evidence type="ECO:0000256" key="7">
    <source>
        <dbReference type="ARBA" id="ARBA00022679"/>
    </source>
</evidence>
<accession>A0A1M7YU69</accession>
<evidence type="ECO:0000256" key="2">
    <source>
        <dbReference type="ARBA" id="ARBA00004496"/>
    </source>
</evidence>
<gene>
    <name evidence="9" type="primary">tpm</name>
    <name evidence="9" type="ORF">VQ7734_01902</name>
</gene>
<dbReference type="GO" id="GO:0005737">
    <property type="term" value="C:cytoplasm"/>
    <property type="evidence" value="ECO:0007669"/>
    <property type="project" value="UniProtKB-SubCell"/>
</dbReference>
<dbReference type="PROSITE" id="PS51585">
    <property type="entry name" value="SAM_MT_TPMT"/>
    <property type="match status" value="1"/>
</dbReference>
<keyword evidence="5" id="KW-0963">Cytoplasm</keyword>
<evidence type="ECO:0000313" key="9">
    <source>
        <dbReference type="EMBL" id="SHO56135.1"/>
    </source>
</evidence>
<comment type="subcellular location">
    <subcellularLocation>
        <location evidence="2">Cytoplasm</location>
    </subcellularLocation>
</comment>
<dbReference type="Pfam" id="PF05724">
    <property type="entry name" value="TPMT"/>
    <property type="match status" value="1"/>
</dbReference>
<dbReference type="PANTHER" id="PTHR10259:SF11">
    <property type="entry name" value="THIOPURINE S-METHYLTRANSFERASE"/>
    <property type="match status" value="1"/>
</dbReference>
<keyword evidence="8" id="KW-0949">S-adenosyl-L-methionine</keyword>
<keyword evidence="6 9" id="KW-0489">Methyltransferase</keyword>
<evidence type="ECO:0000256" key="3">
    <source>
        <dbReference type="ARBA" id="ARBA00008145"/>
    </source>
</evidence>
<proteinExistence type="inferred from homology"/>
<reference evidence="10" key="1">
    <citation type="submission" date="2016-12" db="EMBL/GenBank/DDBJ databases">
        <authorList>
            <person name="Rodrigo-Torres L."/>
            <person name="Arahal R.D."/>
            <person name="Lucena T."/>
        </authorList>
    </citation>
    <scope>NUCLEOTIDE SEQUENCE [LARGE SCALE GENOMIC DNA]</scope>
</reference>
<sequence length="212" mass="24128">MKIDFWLDKWAAGQISFHQIQENCLLLKFWPKLLPKSDETVLVPLCGKSEDLVWLASRHQEIYGVEISEIAVRDFFAGHFYTPLVTRVDSSHELYQFDELNLYRGDIFTAPLPAVDLIYDRAALTVIPQQERRPYAERLLSLLKTGGRILLITSDPAQSDEAEKIFSVQKDEIEQLFYRCKVTCLSAFSAVKPAAQSGGFPDGDVWLIEKTG</sequence>
<keyword evidence="7 9" id="KW-0808">Transferase</keyword>
<dbReference type="CDD" id="cd02440">
    <property type="entry name" value="AdoMet_MTases"/>
    <property type="match status" value="1"/>
</dbReference>
<dbReference type="GO" id="GO:0008119">
    <property type="term" value="F:thiopurine S-methyltransferase activity"/>
    <property type="evidence" value="ECO:0007669"/>
    <property type="project" value="UniProtKB-EC"/>
</dbReference>
<dbReference type="EMBL" id="FRFG01000021">
    <property type="protein sequence ID" value="SHO56135.1"/>
    <property type="molecule type" value="Genomic_DNA"/>
</dbReference>
<dbReference type="PIRSF" id="PIRSF023956">
    <property type="entry name" value="Thiopurine_S-methyltransferase"/>
    <property type="match status" value="1"/>
</dbReference>
<comment type="catalytic activity">
    <reaction evidence="1">
        <text>S-adenosyl-L-methionine + a thiopurine = S-adenosyl-L-homocysteine + a thiopurine S-methylether.</text>
        <dbReference type="EC" id="2.1.1.67"/>
    </reaction>
</comment>
<dbReference type="InterPro" id="IPR025835">
    <property type="entry name" value="Thiopurine_S-MeTrfase"/>
</dbReference>
<dbReference type="GO" id="GO:0032259">
    <property type="term" value="P:methylation"/>
    <property type="evidence" value="ECO:0007669"/>
    <property type="project" value="UniProtKB-KW"/>
</dbReference>
<dbReference type="STRING" id="1117707.VQ7734_01902"/>
<name>A0A1M7YU69_9VIBR</name>
<evidence type="ECO:0000256" key="1">
    <source>
        <dbReference type="ARBA" id="ARBA00000903"/>
    </source>
</evidence>
<dbReference type="InterPro" id="IPR008854">
    <property type="entry name" value="TPMT"/>
</dbReference>
<evidence type="ECO:0000256" key="8">
    <source>
        <dbReference type="ARBA" id="ARBA00022691"/>
    </source>
</evidence>
<evidence type="ECO:0000256" key="6">
    <source>
        <dbReference type="ARBA" id="ARBA00022603"/>
    </source>
</evidence>
<keyword evidence="10" id="KW-1185">Reference proteome</keyword>
<dbReference type="EC" id="2.1.1.67" evidence="4"/>
<dbReference type="InterPro" id="IPR029063">
    <property type="entry name" value="SAM-dependent_MTases_sf"/>
</dbReference>
<organism evidence="9 10">
    <name type="scientific">Vibrio quintilis</name>
    <dbReference type="NCBI Taxonomy" id="1117707"/>
    <lineage>
        <taxon>Bacteria</taxon>
        <taxon>Pseudomonadati</taxon>
        <taxon>Pseudomonadota</taxon>
        <taxon>Gammaproteobacteria</taxon>
        <taxon>Vibrionales</taxon>
        <taxon>Vibrionaceae</taxon>
        <taxon>Vibrio</taxon>
    </lineage>
</organism>